<reference evidence="3" key="1">
    <citation type="submission" date="2022-08" db="EMBL/GenBank/DDBJ databases">
        <authorList>
            <person name="Marques A."/>
        </authorList>
    </citation>
    <scope>NUCLEOTIDE SEQUENCE</scope>
    <source>
        <strain evidence="3">RhyPub2mFocal</strain>
        <tissue evidence="3">Leaves</tissue>
    </source>
</reference>
<organism evidence="3 4">
    <name type="scientific">Rhynchospora pubera</name>
    <dbReference type="NCBI Taxonomy" id="906938"/>
    <lineage>
        <taxon>Eukaryota</taxon>
        <taxon>Viridiplantae</taxon>
        <taxon>Streptophyta</taxon>
        <taxon>Embryophyta</taxon>
        <taxon>Tracheophyta</taxon>
        <taxon>Spermatophyta</taxon>
        <taxon>Magnoliopsida</taxon>
        <taxon>Liliopsida</taxon>
        <taxon>Poales</taxon>
        <taxon>Cyperaceae</taxon>
        <taxon>Cyperoideae</taxon>
        <taxon>Rhynchosporeae</taxon>
        <taxon>Rhynchospora</taxon>
    </lineage>
</organism>
<dbReference type="Proteomes" id="UP001140206">
    <property type="component" value="Chromosome 1"/>
</dbReference>
<protein>
    <submittedName>
        <fullName evidence="3">Galactose oxidase/kelch repeat superfamily protein</fullName>
    </submittedName>
</protein>
<evidence type="ECO:0000313" key="4">
    <source>
        <dbReference type="Proteomes" id="UP001140206"/>
    </source>
</evidence>
<dbReference type="InterPro" id="IPR015915">
    <property type="entry name" value="Kelch-typ_b-propeller"/>
</dbReference>
<dbReference type="Gene3D" id="2.120.10.80">
    <property type="entry name" value="Kelch-type beta propeller"/>
    <property type="match status" value="1"/>
</dbReference>
<keyword evidence="1" id="KW-0880">Kelch repeat</keyword>
<dbReference type="AlphaFoldDB" id="A0AAV8HBX7"/>
<dbReference type="EMBL" id="JAMFTS010000001">
    <property type="protein sequence ID" value="KAJ4812816.1"/>
    <property type="molecule type" value="Genomic_DNA"/>
</dbReference>
<keyword evidence="4" id="KW-1185">Reference proteome</keyword>
<dbReference type="InterPro" id="IPR006652">
    <property type="entry name" value="Kelch_1"/>
</dbReference>
<sequence length="194" mass="21632">MNQPRYLFASASLGEKVIVAGGFDKFDNVLNSAELYNSETRCWVTILSMNKARAMCSGVFMNGKFYVVGGELSTGDILTCGEEYDLEKQSWRVIPNMSTGLNRAATLATLLAVVRNELYTADYLEWVLKNYDKQSNMWVTLGFMPEKPELAQRCNVAFFGCGDRMLAIIDLRAYGGLIEIYSWVPDNDGPLSGT</sequence>
<accession>A0AAV8HBX7</accession>
<comment type="caution">
    <text evidence="3">The sequence shown here is derived from an EMBL/GenBank/DDBJ whole genome shotgun (WGS) entry which is preliminary data.</text>
</comment>
<dbReference type="Pfam" id="PF01344">
    <property type="entry name" value="Kelch_1"/>
    <property type="match status" value="2"/>
</dbReference>
<dbReference type="GO" id="GO:0005634">
    <property type="term" value="C:nucleus"/>
    <property type="evidence" value="ECO:0007669"/>
    <property type="project" value="UniProtKB-ARBA"/>
</dbReference>
<keyword evidence="2" id="KW-0677">Repeat</keyword>
<dbReference type="PANTHER" id="PTHR46122:SF2">
    <property type="entry name" value="F-BOX_KELCH-REPEAT PROTEIN SKIP11"/>
    <property type="match status" value="1"/>
</dbReference>
<gene>
    <name evidence="3" type="ORF">LUZ62_025382</name>
</gene>
<dbReference type="SUPFAM" id="SSF117281">
    <property type="entry name" value="Kelch motif"/>
    <property type="match status" value="1"/>
</dbReference>
<name>A0AAV8HBX7_9POAL</name>
<proteinExistence type="predicted"/>
<dbReference type="PANTHER" id="PTHR46122">
    <property type="entry name" value="GALACTOSE OXIDASE/KELCH REPEAT PROTEIN-RELATED"/>
    <property type="match status" value="1"/>
</dbReference>
<evidence type="ECO:0000313" key="3">
    <source>
        <dbReference type="EMBL" id="KAJ4812816.1"/>
    </source>
</evidence>
<dbReference type="SMART" id="SM00612">
    <property type="entry name" value="Kelch"/>
    <property type="match status" value="2"/>
</dbReference>
<dbReference type="InterPro" id="IPR052439">
    <property type="entry name" value="F-box/Kelch-repeat"/>
</dbReference>
<evidence type="ECO:0000256" key="1">
    <source>
        <dbReference type="ARBA" id="ARBA00022441"/>
    </source>
</evidence>
<evidence type="ECO:0000256" key="2">
    <source>
        <dbReference type="ARBA" id="ARBA00022737"/>
    </source>
</evidence>